<evidence type="ECO:0000313" key="2">
    <source>
        <dbReference type="EMBL" id="CAA9555582.1"/>
    </source>
</evidence>
<accession>A0A6J4UT84</accession>
<feature type="compositionally biased region" description="Polar residues" evidence="1">
    <location>
        <begin position="95"/>
        <end position="105"/>
    </location>
</feature>
<proteinExistence type="predicted"/>
<dbReference type="Gene3D" id="6.10.140.1430">
    <property type="match status" value="1"/>
</dbReference>
<feature type="region of interest" description="Disordered" evidence="1">
    <location>
        <begin position="153"/>
        <end position="190"/>
    </location>
</feature>
<dbReference type="AlphaFoldDB" id="A0A6J4UT84"/>
<feature type="compositionally biased region" description="Low complexity" evidence="1">
    <location>
        <begin position="178"/>
        <end position="190"/>
    </location>
</feature>
<organism evidence="2">
    <name type="scientific">uncultured Thermomicrobiales bacterium</name>
    <dbReference type="NCBI Taxonomy" id="1645740"/>
    <lineage>
        <taxon>Bacteria</taxon>
        <taxon>Pseudomonadati</taxon>
        <taxon>Thermomicrobiota</taxon>
        <taxon>Thermomicrobia</taxon>
        <taxon>Thermomicrobiales</taxon>
        <taxon>environmental samples</taxon>
    </lineage>
</organism>
<feature type="region of interest" description="Disordered" evidence="1">
    <location>
        <begin position="93"/>
        <end position="117"/>
    </location>
</feature>
<dbReference type="EMBL" id="CADCWE010000215">
    <property type="protein sequence ID" value="CAA9555582.1"/>
    <property type="molecule type" value="Genomic_DNA"/>
</dbReference>
<feature type="non-terminal residue" evidence="2">
    <location>
        <position position="1"/>
    </location>
</feature>
<sequence length="190" mass="19116">REAMVEGSVQQAKDTVEGTVQQARDVVEGTVQQAKDAVEDTVGTAKATVDETVQKVKESVDLVKLVEERPLLALGGALAGGFFLGKMGMGGGGQNQHPGGQSAGATQGGNAGGIRDAVKSSGLEDTLSGAMAALMGMVTEKVRSAIDETFPDVADKLKQQGTGQTAPRSAGGREAPVPIGSGSGSPPASR</sequence>
<gene>
    <name evidence="2" type="ORF">AVDCRST_MAG73-3252</name>
</gene>
<protein>
    <submittedName>
        <fullName evidence="2">Uncharacterized protein</fullName>
    </submittedName>
</protein>
<name>A0A6J4UT84_9BACT</name>
<reference evidence="2" key="1">
    <citation type="submission" date="2020-02" db="EMBL/GenBank/DDBJ databases">
        <authorList>
            <person name="Meier V. D."/>
        </authorList>
    </citation>
    <scope>NUCLEOTIDE SEQUENCE</scope>
    <source>
        <strain evidence="2">AVDCRST_MAG73</strain>
    </source>
</reference>
<evidence type="ECO:0000256" key="1">
    <source>
        <dbReference type="SAM" id="MobiDB-lite"/>
    </source>
</evidence>